<evidence type="ECO:0000313" key="2">
    <source>
        <dbReference type="Proteomes" id="UP000518266"/>
    </source>
</evidence>
<accession>A0A7J5Y8Y0</accession>
<comment type="caution">
    <text evidence="1">The sequence shown here is derived from an EMBL/GenBank/DDBJ whole genome shotgun (WGS) entry which is preliminary data.</text>
</comment>
<reference evidence="1 2" key="1">
    <citation type="submission" date="2020-03" db="EMBL/GenBank/DDBJ databases">
        <title>Dissostichus mawsoni Genome sequencing and assembly.</title>
        <authorList>
            <person name="Park H."/>
        </authorList>
    </citation>
    <scope>NUCLEOTIDE SEQUENCE [LARGE SCALE GENOMIC DNA]</scope>
    <source>
        <strain evidence="1">DM0001</strain>
        <tissue evidence="1">Muscle</tissue>
    </source>
</reference>
<name>A0A7J5Y8Y0_DISMA</name>
<gene>
    <name evidence="1" type="ORF">F7725_008766</name>
</gene>
<sequence>MLTPDEALNFLKRYCFIYFPSCTHLVCPMRCTLPMACSSWAGLRIGSTSRTWVASMMFRPLEPVCRGSSSRMLICSSLGVFVITFSRLQIRSVCDHLLQLRLSERLVVQKLLLVLIHLRVQDTSALEQLHEGVSFLQQIVIEALQFGEGEDCLQAFLRLAGGPQSSAGGQPVVHQTPLLVLDHLLEDRRLTLHPEGGEGTSSLNHG</sequence>
<evidence type="ECO:0000313" key="1">
    <source>
        <dbReference type="EMBL" id="KAF3845603.1"/>
    </source>
</evidence>
<protein>
    <submittedName>
        <fullName evidence="1">Uncharacterized protein</fullName>
    </submittedName>
</protein>
<dbReference type="Proteomes" id="UP000518266">
    <property type="component" value="Unassembled WGS sequence"/>
</dbReference>
<proteinExistence type="predicted"/>
<dbReference type="AlphaFoldDB" id="A0A7J5Y8Y0"/>
<keyword evidence="2" id="KW-1185">Reference proteome</keyword>
<dbReference type="EMBL" id="JAAKFY010000015">
    <property type="protein sequence ID" value="KAF3845603.1"/>
    <property type="molecule type" value="Genomic_DNA"/>
</dbReference>
<organism evidence="1 2">
    <name type="scientific">Dissostichus mawsoni</name>
    <name type="common">Antarctic cod</name>
    <dbReference type="NCBI Taxonomy" id="36200"/>
    <lineage>
        <taxon>Eukaryota</taxon>
        <taxon>Metazoa</taxon>
        <taxon>Chordata</taxon>
        <taxon>Craniata</taxon>
        <taxon>Vertebrata</taxon>
        <taxon>Euteleostomi</taxon>
        <taxon>Actinopterygii</taxon>
        <taxon>Neopterygii</taxon>
        <taxon>Teleostei</taxon>
        <taxon>Neoteleostei</taxon>
        <taxon>Acanthomorphata</taxon>
        <taxon>Eupercaria</taxon>
        <taxon>Perciformes</taxon>
        <taxon>Notothenioidei</taxon>
        <taxon>Nototheniidae</taxon>
        <taxon>Dissostichus</taxon>
    </lineage>
</organism>